<dbReference type="AlphaFoldDB" id="A0A1G9V9C6"/>
<sequence>MRRMVQDISAATAILGFTWMITMWGSVLGSV</sequence>
<accession>A0A1G9V9C6</accession>
<keyword evidence="3" id="KW-1185">Reference proteome</keyword>
<feature type="transmembrane region" description="Helical" evidence="1">
    <location>
        <begin position="7"/>
        <end position="27"/>
    </location>
</feature>
<keyword evidence="1" id="KW-0812">Transmembrane</keyword>
<keyword evidence="1" id="KW-1133">Transmembrane helix</keyword>
<gene>
    <name evidence="2" type="ORF">SAMN04488568_11837</name>
</gene>
<proteinExistence type="predicted"/>
<dbReference type="Proteomes" id="UP000199759">
    <property type="component" value="Unassembled WGS sequence"/>
</dbReference>
<evidence type="ECO:0000313" key="3">
    <source>
        <dbReference type="Proteomes" id="UP000199759"/>
    </source>
</evidence>
<keyword evidence="1" id="KW-0472">Membrane</keyword>
<organism evidence="2 3">
    <name type="scientific">Maricaulis salignorans</name>
    <dbReference type="NCBI Taxonomy" id="144026"/>
    <lineage>
        <taxon>Bacteria</taxon>
        <taxon>Pseudomonadati</taxon>
        <taxon>Pseudomonadota</taxon>
        <taxon>Alphaproteobacteria</taxon>
        <taxon>Maricaulales</taxon>
        <taxon>Maricaulaceae</taxon>
        <taxon>Maricaulis</taxon>
    </lineage>
</organism>
<name>A0A1G9V9C6_9PROT</name>
<protein>
    <submittedName>
        <fullName evidence="2">Uncharacterized protein</fullName>
    </submittedName>
</protein>
<dbReference type="EMBL" id="FNHG01000018">
    <property type="protein sequence ID" value="SDM68693.1"/>
    <property type="molecule type" value="Genomic_DNA"/>
</dbReference>
<dbReference type="STRING" id="144026.SAMN04488568_11837"/>
<reference evidence="2 3" key="1">
    <citation type="submission" date="2016-10" db="EMBL/GenBank/DDBJ databases">
        <authorList>
            <person name="de Groot N.N."/>
        </authorList>
    </citation>
    <scope>NUCLEOTIDE SEQUENCE [LARGE SCALE GENOMIC DNA]</scope>
    <source>
        <strain evidence="2 3">DSM 16077</strain>
    </source>
</reference>
<evidence type="ECO:0000313" key="2">
    <source>
        <dbReference type="EMBL" id="SDM68693.1"/>
    </source>
</evidence>
<evidence type="ECO:0000256" key="1">
    <source>
        <dbReference type="SAM" id="Phobius"/>
    </source>
</evidence>